<reference evidence="3 4" key="1">
    <citation type="submission" date="2018-08" db="EMBL/GenBank/DDBJ databases">
        <title>Aphanomyces genome sequencing and annotation.</title>
        <authorList>
            <person name="Minardi D."/>
            <person name="Oidtmann B."/>
            <person name="Van Der Giezen M."/>
            <person name="Studholme D.J."/>
        </authorList>
    </citation>
    <scope>NUCLEOTIDE SEQUENCE [LARGE SCALE GENOMIC DNA]</scope>
    <source>
        <strain evidence="3 4">D2</strain>
    </source>
</reference>
<comment type="caution">
    <text evidence="3">The sequence shown here is derived from an EMBL/GenBank/DDBJ whole genome shotgun (WGS) entry which is preliminary data.</text>
</comment>
<protein>
    <recommendedName>
        <fullName evidence="5">Right handed beta helix domain-containing protein</fullName>
    </recommendedName>
</protein>
<keyword evidence="2" id="KW-0812">Transmembrane</keyword>
<organism evidence="3 4">
    <name type="scientific">Aphanomyces astaci</name>
    <name type="common">Crayfish plague agent</name>
    <dbReference type="NCBI Taxonomy" id="112090"/>
    <lineage>
        <taxon>Eukaryota</taxon>
        <taxon>Sar</taxon>
        <taxon>Stramenopiles</taxon>
        <taxon>Oomycota</taxon>
        <taxon>Saprolegniomycetes</taxon>
        <taxon>Saprolegniales</taxon>
        <taxon>Verrucalvaceae</taxon>
        <taxon>Aphanomyces</taxon>
    </lineage>
</organism>
<feature type="transmembrane region" description="Helical" evidence="2">
    <location>
        <begin position="1394"/>
        <end position="1411"/>
    </location>
</feature>
<feature type="transmembrane region" description="Helical" evidence="2">
    <location>
        <begin position="1832"/>
        <end position="1852"/>
    </location>
</feature>
<feature type="transmembrane region" description="Helical" evidence="2">
    <location>
        <begin position="1631"/>
        <end position="1657"/>
    </location>
</feature>
<evidence type="ECO:0000256" key="2">
    <source>
        <dbReference type="SAM" id="Phobius"/>
    </source>
</evidence>
<dbReference type="VEuPathDB" id="FungiDB:H257_13502"/>
<dbReference type="Proteomes" id="UP000266643">
    <property type="component" value="Unassembled WGS sequence"/>
</dbReference>
<gene>
    <name evidence="3" type="ORF">DYB30_003689</name>
</gene>
<dbReference type="PANTHER" id="PTHR11319">
    <property type="entry name" value="G PROTEIN-COUPLED RECEPTOR-RELATED"/>
    <property type="match status" value="1"/>
</dbReference>
<dbReference type="PANTHER" id="PTHR11319:SF35">
    <property type="entry name" value="OUTER MEMBRANE PROTEIN PMPC-RELATED"/>
    <property type="match status" value="1"/>
</dbReference>
<dbReference type="VEuPathDB" id="FungiDB:H257_10154"/>
<accession>A0A397E1B6</accession>
<name>A0A397E1B6_APHAT</name>
<feature type="region of interest" description="Disordered" evidence="1">
    <location>
        <begin position="1"/>
        <end position="24"/>
    </location>
</feature>
<feature type="transmembrane region" description="Helical" evidence="2">
    <location>
        <begin position="1802"/>
        <end position="1820"/>
    </location>
</feature>
<evidence type="ECO:0008006" key="5">
    <source>
        <dbReference type="Google" id="ProtNLM"/>
    </source>
</evidence>
<dbReference type="VEuPathDB" id="FungiDB:H257_16069"/>
<evidence type="ECO:0000313" key="3">
    <source>
        <dbReference type="EMBL" id="RHY74451.1"/>
    </source>
</evidence>
<evidence type="ECO:0000256" key="1">
    <source>
        <dbReference type="SAM" id="MobiDB-lite"/>
    </source>
</evidence>
<feature type="transmembrane region" description="Helical" evidence="2">
    <location>
        <begin position="1584"/>
        <end position="1604"/>
    </location>
</feature>
<evidence type="ECO:0000313" key="4">
    <source>
        <dbReference type="Proteomes" id="UP000266643"/>
    </source>
</evidence>
<dbReference type="EMBL" id="QUTD01003008">
    <property type="protein sequence ID" value="RHY74451.1"/>
    <property type="molecule type" value="Genomic_DNA"/>
</dbReference>
<feature type="transmembrane region" description="Helical" evidence="2">
    <location>
        <begin position="1767"/>
        <end position="1787"/>
    </location>
</feature>
<proteinExistence type="predicted"/>
<keyword evidence="2" id="KW-1133">Transmembrane helix</keyword>
<feature type="compositionally biased region" description="Basic and acidic residues" evidence="1">
    <location>
        <begin position="15"/>
        <end position="24"/>
    </location>
</feature>
<dbReference type="InterPro" id="IPR011050">
    <property type="entry name" value="Pectin_lyase_fold/virulence"/>
</dbReference>
<keyword evidence="2" id="KW-0472">Membrane</keyword>
<dbReference type="SUPFAM" id="SSF51126">
    <property type="entry name" value="Pectin lyase-like"/>
    <property type="match status" value="1"/>
</dbReference>
<sequence length="1924" mass="216940">MDDDTSSSKSIRMNARKEVTRHEAASATAAEFASSSRWIDAEEYERVATIMAREKDDEYRKSQPTLQLYKPNIKDTMDSRRTANKDLYAALVDRFRHSAKGSMRNSVKTIVCDITNVHTIEDAILYFLCEKHRRNILYFQPEKHRPEETIYRPYDLTHIAPLTQNNKEEHYVMGATNLVHYKANENVECIPVSEWVYHSHMFDHLLKGIPLFQQLLRRRMFSNWNLNVQMRLYCETRLRLGRRLHCARPNFMLALRVIHNVSSTIREICALDVTAAASAKAIPLAEWTHLQEERYAYLISCRGLMGIVCDSIGAIESQLNDAKATVHGALHTLVQSIRDDRSPDLLLDQLDNTDMYKMRQAYPEWKSIPMAALKQFKVDNQTQVAQAKRDLMLLPSLFRLLQYLFTESVYFMVLASIHHLHMQFSAADGCAITVAVSFLEKDANGMTLEPSEQDMLHHSMEALSRLVALSNSYSSEYRLVEYLTPPEVADAVPDGKFVSGMRLVDLLKSDDGFHAKVRSIRTAIKVAFTKVATHVKSFETLRPIYSAIQNPSDVLPTMDKVDQYMENVPILLKTIQTKIRRLDTWQHQCHKTQASWSIGFLEVHCRHIISELLERINTQRSMAHQLLTDLTTQGILQCVTALKDAVTIMDERPQTTEAFCEQRRCIRTLSENEKLLLQEIRMVEDAYKALRSNCPAAASDCVGQFNLIHALQAKYNLSFQANVKFSKKMLPVIGQQVAQALQKFTAQCKRILNALETNVTVRNSQTFITGKADFESKLNPLLGGDLSLQTFCLKQLNDLDMWSHSDKIRTITYHARIDSETEAKLQVMKARWAATELICQAVLGGGLYISDTTSTLIRCTFHRNLADRGAGVAVDRSGNLVACGCLFVENVAGDVGGAIVLLSKTVAAVTNQSSFTGNVGRSGGGIYMESASQLALDSAEFYENQAASNGGGIAVAGNAALNMSHCAFVENVAVDGAGLHLATTSWVQLVDSSFTANQASFRGGAVFVQKSSTTVSQRLSVTSNVATSGGGVFWLIGSTTAPDVFHCSDCSIHSNDMYDKATDSMQFAVSWWPTNATSGTYLVKVDEVESIVPVNVSVDGGESKNLWPRLMVQDYYGQQSVTDNSSTCIIQAATNQTTGILFEPGVPFLSQTGTVTFLNAAVVSDGANITYALEAVCSIPLANEGYQYIDLNVTVYPCTTHCPSMVQAVVLQSGDYLPSSLDGQHCFDCPKGGNCDQFVVNVAFPDVQLAYGVTFPRTVANFMTFEATKTVLAGCVPSTWDSTDPCLQFAAKQVGGVTNLKESSAIDLNMVMNDCAHLKTSIAFQKYWPPERQYSCLTNSSFYKCEAHADRKFQVHTVRVAEKGKLAKYIEAKVSAWKAKNELKAAEKKKHDKSIVFGIAPVNVIVGVYLSPEKIKILIGFFQIFGNLKKTYEVQWPNTVNSAMDSTSKFNLKLSSIPRNCTRCGHPVRESYSRRVYERLPATLAQGGKVPPKLRQSLHRLSCLVDSEPDANAPDDRKIKRELGISTVKTDVLSVYPSRHLQHQCPSDDILSGKLLDRTLRANLRVWQARTKLRMNYHSYKNKCFKLFMWLLLILYPNVCQYILNIFNCQEIGNKYYMVVDRSLVCYDAQWGFYSLFGFVGLGAWVAGVPLFFYIVINRVRTANIRERMIILKNPRYRYLRHKWTRNMRAYFATRGRYIKEHEFYDVENDLLYEYMCYLNMTDSVNRLRVGFIYQNYVPEFWWFEVLELLRKLFMNGLVIFVHNNPVLKAVLSITWSILLMSGILYYRPYVAWSNNLVSSMTQFQLILTLWVGLVLVLNAQTGLNLLNQQQIVNIMLILNFMAVVATGYIMLDEARSLSKQQIAIQEAERKDKIHHAVTRLWRKAYNHAVYKAMQTNQTGRAFSVPAFLEAVRLHKLELAQAAE</sequence>